<dbReference type="CDD" id="cd04196">
    <property type="entry name" value="GT_2_like_d"/>
    <property type="match status" value="1"/>
</dbReference>
<dbReference type="Pfam" id="PF00535">
    <property type="entry name" value="Glycos_transf_2"/>
    <property type="match status" value="1"/>
</dbReference>
<sequence>MTEPHSPPPRIAVVLCTMNGAEYLRAQLDSIAAQTMPPALIVVSDDGSTDGTEAIVDAFAADWTGTIIRRAGPRRGYAANFLGAIGAVPETDYLALSDQDDVWYPDKLARAVAALEPLPGPALYGAATRVCDRDLTRRSLSRITRVPLTFRHALTQNFAGGNTMVLNASALRIVQAAARLDLAVPVHDWFLYQLVTGAGGTALFDPVPCLDYRQHASNQIGDAAGLGALAHRMRRMVRGDYRVWMDANLAALTAAADLLSPDARALLARVRHARDAVLSERLSLMRDAGLYRQGALGQLGLAGALLLRRF</sequence>
<dbReference type="EMBL" id="FORA01000003">
    <property type="protein sequence ID" value="SFJ44026.1"/>
    <property type="molecule type" value="Genomic_DNA"/>
</dbReference>
<gene>
    <name evidence="2" type="ORF">SAMN04488095_2878</name>
</gene>
<dbReference type="Proteomes" id="UP000199110">
    <property type="component" value="Unassembled WGS sequence"/>
</dbReference>
<dbReference type="InterPro" id="IPR029044">
    <property type="entry name" value="Nucleotide-diphossugar_trans"/>
</dbReference>
<evidence type="ECO:0000259" key="1">
    <source>
        <dbReference type="Pfam" id="PF00535"/>
    </source>
</evidence>
<dbReference type="InterPro" id="IPR001173">
    <property type="entry name" value="Glyco_trans_2-like"/>
</dbReference>
<reference evidence="2 3" key="1">
    <citation type="submission" date="2016-10" db="EMBL/GenBank/DDBJ databases">
        <authorList>
            <person name="de Groot N.N."/>
        </authorList>
    </citation>
    <scope>NUCLEOTIDE SEQUENCE [LARGE SCALE GENOMIC DNA]</scope>
    <source>
        <strain evidence="2 3">DSM 19073</strain>
    </source>
</reference>
<dbReference type="Gene3D" id="3.90.550.10">
    <property type="entry name" value="Spore Coat Polysaccharide Biosynthesis Protein SpsA, Chain A"/>
    <property type="match status" value="1"/>
</dbReference>
<dbReference type="AlphaFoldDB" id="A0A1I3RFS0"/>
<evidence type="ECO:0000313" key="2">
    <source>
        <dbReference type="EMBL" id="SFJ44026.1"/>
    </source>
</evidence>
<evidence type="ECO:0000313" key="3">
    <source>
        <dbReference type="Proteomes" id="UP000199110"/>
    </source>
</evidence>
<organism evidence="2 3">
    <name type="scientific">Jannaschia pohangensis</name>
    <dbReference type="NCBI Taxonomy" id="390807"/>
    <lineage>
        <taxon>Bacteria</taxon>
        <taxon>Pseudomonadati</taxon>
        <taxon>Pseudomonadota</taxon>
        <taxon>Alphaproteobacteria</taxon>
        <taxon>Rhodobacterales</taxon>
        <taxon>Roseobacteraceae</taxon>
        <taxon>Jannaschia</taxon>
    </lineage>
</organism>
<dbReference type="PANTHER" id="PTHR43685">
    <property type="entry name" value="GLYCOSYLTRANSFERASE"/>
    <property type="match status" value="1"/>
</dbReference>
<dbReference type="PANTHER" id="PTHR43685:SF2">
    <property type="entry name" value="GLYCOSYLTRANSFERASE 2-LIKE DOMAIN-CONTAINING PROTEIN"/>
    <property type="match status" value="1"/>
</dbReference>
<dbReference type="InterPro" id="IPR050834">
    <property type="entry name" value="Glycosyltransf_2"/>
</dbReference>
<proteinExistence type="predicted"/>
<accession>A0A1I3RFS0</accession>
<keyword evidence="2" id="KW-0808">Transferase</keyword>
<protein>
    <submittedName>
        <fullName evidence="2">Glycosyl transferase family 2</fullName>
    </submittedName>
</protein>
<dbReference type="GO" id="GO:0016740">
    <property type="term" value="F:transferase activity"/>
    <property type="evidence" value="ECO:0007669"/>
    <property type="project" value="UniProtKB-KW"/>
</dbReference>
<keyword evidence="3" id="KW-1185">Reference proteome</keyword>
<feature type="domain" description="Glycosyltransferase 2-like" evidence="1">
    <location>
        <begin position="13"/>
        <end position="150"/>
    </location>
</feature>
<dbReference type="SUPFAM" id="SSF53448">
    <property type="entry name" value="Nucleotide-diphospho-sugar transferases"/>
    <property type="match status" value="1"/>
</dbReference>
<dbReference type="STRING" id="390807.SAMN04488095_2878"/>
<name>A0A1I3RFS0_9RHOB</name>
<dbReference type="RefSeq" id="WP_245749257.1">
    <property type="nucleotide sequence ID" value="NZ_FORA01000003.1"/>
</dbReference>